<dbReference type="Proteomes" id="UP001239909">
    <property type="component" value="Unassembled WGS sequence"/>
</dbReference>
<dbReference type="NCBIfam" id="TIGR01498">
    <property type="entry name" value="folK"/>
    <property type="match status" value="1"/>
</dbReference>
<evidence type="ECO:0000256" key="2">
    <source>
        <dbReference type="ARBA" id="ARBA00005810"/>
    </source>
</evidence>
<dbReference type="SUPFAM" id="SSF55083">
    <property type="entry name" value="6-hydroxymethyl-7,8-dihydropterin pyrophosphokinase, HPPK"/>
    <property type="match status" value="1"/>
</dbReference>
<sequence length="209" mass="23104">MTRAIPSKYRFANPDDSNMTHTLRQNYHIALGSNLSIRDKSPVNTLRHALVQLANESVVEVMVVSRWYSTPAYPAGSGPDFVNGAAALRTDLEPGALLARLHAIETVLGRERPARWAPRACDLDLLSAGDAILPDPETQAAWMALAPEEAAQRTPDRLILPHPRLHERGFVLVPLAEIAPDWRHPVLGRTVREMRDALPAETRAAIRPL</sequence>
<evidence type="ECO:0000256" key="12">
    <source>
        <dbReference type="ARBA" id="ARBA00033413"/>
    </source>
</evidence>
<evidence type="ECO:0000256" key="11">
    <source>
        <dbReference type="ARBA" id="ARBA00029766"/>
    </source>
</evidence>
<evidence type="ECO:0000256" key="3">
    <source>
        <dbReference type="ARBA" id="ARBA00013253"/>
    </source>
</evidence>
<evidence type="ECO:0000256" key="7">
    <source>
        <dbReference type="ARBA" id="ARBA00022777"/>
    </source>
</evidence>
<name>A0ABQ6LC35_9RHOB</name>
<accession>A0ABQ6LC35</accession>
<proteinExistence type="inferred from homology"/>
<comment type="caution">
    <text evidence="14">The sequence shown here is derived from an EMBL/GenBank/DDBJ whole genome shotgun (WGS) entry which is preliminary data.</text>
</comment>
<dbReference type="RefSeq" id="WP_285669582.1">
    <property type="nucleotide sequence ID" value="NZ_BSYI01000001.1"/>
</dbReference>
<evidence type="ECO:0000256" key="8">
    <source>
        <dbReference type="ARBA" id="ARBA00022840"/>
    </source>
</evidence>
<dbReference type="EMBL" id="BSYI01000001">
    <property type="protein sequence ID" value="GMG80958.1"/>
    <property type="molecule type" value="Genomic_DNA"/>
</dbReference>
<keyword evidence="8" id="KW-0067">ATP-binding</keyword>
<keyword evidence="6" id="KW-0547">Nucleotide-binding</keyword>
<comment type="similarity">
    <text evidence="2">Belongs to the HPPK family.</text>
</comment>
<keyword evidence="7" id="KW-0418">Kinase</keyword>
<evidence type="ECO:0000256" key="10">
    <source>
        <dbReference type="ARBA" id="ARBA00029409"/>
    </source>
</evidence>
<dbReference type="InterPro" id="IPR000550">
    <property type="entry name" value="Hppk"/>
</dbReference>
<gene>
    <name evidence="14" type="ORF">LNKW23_01700</name>
</gene>
<evidence type="ECO:0000313" key="14">
    <source>
        <dbReference type="EMBL" id="GMG80958.1"/>
    </source>
</evidence>
<reference evidence="14 15" key="1">
    <citation type="submission" date="2023-04" db="EMBL/GenBank/DDBJ databases">
        <title>Marinoamorphus aggregata gen. nov., sp. Nov., isolate from tissue of brittle star Ophioplocus japonicus.</title>
        <authorList>
            <person name="Kawano K."/>
            <person name="Sawayama S."/>
            <person name="Nakagawa S."/>
        </authorList>
    </citation>
    <scope>NUCLEOTIDE SEQUENCE [LARGE SCALE GENOMIC DNA]</scope>
    <source>
        <strain evidence="14 15">NKW23</strain>
    </source>
</reference>
<dbReference type="InterPro" id="IPR035907">
    <property type="entry name" value="Hppk_sf"/>
</dbReference>
<dbReference type="PANTHER" id="PTHR43071:SF1">
    <property type="entry name" value="2-AMINO-4-HYDROXY-6-HYDROXYMETHYLDIHYDROPTERIDINE PYROPHOSPHOKINASE"/>
    <property type="match status" value="1"/>
</dbReference>
<evidence type="ECO:0000256" key="4">
    <source>
        <dbReference type="ARBA" id="ARBA00016218"/>
    </source>
</evidence>
<evidence type="ECO:0000256" key="1">
    <source>
        <dbReference type="ARBA" id="ARBA00005051"/>
    </source>
</evidence>
<dbReference type="Gene3D" id="3.30.70.560">
    <property type="entry name" value="7,8-Dihydro-6-hydroxymethylpterin-pyrophosphokinase HPPK"/>
    <property type="match status" value="1"/>
</dbReference>
<evidence type="ECO:0000313" key="15">
    <source>
        <dbReference type="Proteomes" id="UP001239909"/>
    </source>
</evidence>
<organism evidence="14 15">
    <name type="scientific">Paralimibaculum aggregatum</name>
    <dbReference type="NCBI Taxonomy" id="3036245"/>
    <lineage>
        <taxon>Bacteria</taxon>
        <taxon>Pseudomonadati</taxon>
        <taxon>Pseudomonadota</taxon>
        <taxon>Alphaproteobacteria</taxon>
        <taxon>Rhodobacterales</taxon>
        <taxon>Paracoccaceae</taxon>
        <taxon>Paralimibaculum</taxon>
    </lineage>
</organism>
<feature type="domain" description="7,8-dihydro-6-hydroxymethylpterin-pyrophosphokinase" evidence="13">
    <location>
        <begin position="115"/>
        <end position="126"/>
    </location>
</feature>
<evidence type="ECO:0000259" key="13">
    <source>
        <dbReference type="PROSITE" id="PS00794"/>
    </source>
</evidence>
<keyword evidence="5" id="KW-0808">Transferase</keyword>
<dbReference type="EC" id="2.7.6.3" evidence="3"/>
<protein>
    <recommendedName>
        <fullName evidence="4">2-amino-4-hydroxy-6-hydroxymethyldihydropteridine pyrophosphokinase</fullName>
        <ecNumber evidence="3">2.7.6.3</ecNumber>
    </recommendedName>
    <alternativeName>
        <fullName evidence="11">6-hydroxymethyl-7,8-dihydropterin pyrophosphokinase</fullName>
    </alternativeName>
    <alternativeName>
        <fullName evidence="12">7,8-dihydro-6-hydroxymethylpterin-pyrophosphokinase</fullName>
    </alternativeName>
</protein>
<evidence type="ECO:0000256" key="6">
    <source>
        <dbReference type="ARBA" id="ARBA00022741"/>
    </source>
</evidence>
<dbReference type="CDD" id="cd00483">
    <property type="entry name" value="HPPK"/>
    <property type="match status" value="1"/>
</dbReference>
<dbReference type="PANTHER" id="PTHR43071">
    <property type="entry name" value="2-AMINO-4-HYDROXY-6-HYDROXYMETHYLDIHYDROPTERIDINE PYROPHOSPHOKINASE"/>
    <property type="match status" value="1"/>
</dbReference>
<dbReference type="Pfam" id="PF01288">
    <property type="entry name" value="HPPK"/>
    <property type="match status" value="1"/>
</dbReference>
<dbReference type="PROSITE" id="PS00794">
    <property type="entry name" value="HPPK"/>
    <property type="match status" value="1"/>
</dbReference>
<keyword evidence="15" id="KW-1185">Reference proteome</keyword>
<keyword evidence="9" id="KW-0289">Folate biosynthesis</keyword>
<evidence type="ECO:0000256" key="9">
    <source>
        <dbReference type="ARBA" id="ARBA00022909"/>
    </source>
</evidence>
<evidence type="ECO:0000256" key="5">
    <source>
        <dbReference type="ARBA" id="ARBA00022679"/>
    </source>
</evidence>
<comment type="function">
    <text evidence="10">Catalyzes the transfer of pyrophosphate from adenosine triphosphate (ATP) to 6-hydroxymethyl-7,8-dihydropterin, an enzymatic step in folate biosynthesis pathway.</text>
</comment>
<comment type="pathway">
    <text evidence="1">Cofactor biosynthesis; tetrahydrofolate biosynthesis; 2-amino-4-hydroxy-6-hydroxymethyl-7,8-dihydropteridine diphosphate from 7,8-dihydroneopterin triphosphate: step 4/4.</text>
</comment>